<dbReference type="AlphaFoldDB" id="A0A0W0YKN1"/>
<comment type="caution">
    <text evidence="1">The sequence shown here is derived from an EMBL/GenBank/DDBJ whole genome shotgun (WGS) entry which is preliminary data.</text>
</comment>
<dbReference type="Proteomes" id="UP000054621">
    <property type="component" value="Unassembled WGS sequence"/>
</dbReference>
<sequence length="50" mass="5797">MSFIIEEKQGSKQHPKRACLFCLTIRRRYMPQTSRGTQAMGMNGQYVSMV</sequence>
<dbReference type="EMBL" id="LNYV01000028">
    <property type="protein sequence ID" value="KTD57182.1"/>
    <property type="molecule type" value="Genomic_DNA"/>
</dbReference>
<reference evidence="1 2" key="1">
    <citation type="submission" date="2015-11" db="EMBL/GenBank/DDBJ databases">
        <title>Genomic analysis of 38 Legionella species identifies large and diverse effector repertoires.</title>
        <authorList>
            <person name="Burstein D."/>
            <person name="Amaro F."/>
            <person name="Zusman T."/>
            <person name="Lifshitz Z."/>
            <person name="Cohen O."/>
            <person name="Gilbert J.A."/>
            <person name="Pupko T."/>
            <person name="Shuman H.A."/>
            <person name="Segal G."/>
        </authorList>
    </citation>
    <scope>NUCLEOTIDE SEQUENCE [LARGE SCALE GENOMIC DNA]</scope>
    <source>
        <strain evidence="1 2">Mt.St.Helens-4</strain>
    </source>
</reference>
<dbReference type="RefSeq" id="WP_155833965.1">
    <property type="nucleotide sequence ID" value="NZ_CAAAJE010000007.1"/>
</dbReference>
<gene>
    <name evidence="1" type="ORF">Lsai_1786</name>
</gene>
<organism evidence="1 2">
    <name type="scientific">Legionella sainthelensi</name>
    <dbReference type="NCBI Taxonomy" id="28087"/>
    <lineage>
        <taxon>Bacteria</taxon>
        <taxon>Pseudomonadati</taxon>
        <taxon>Pseudomonadota</taxon>
        <taxon>Gammaproteobacteria</taxon>
        <taxon>Legionellales</taxon>
        <taxon>Legionellaceae</taxon>
        <taxon>Legionella</taxon>
    </lineage>
</organism>
<evidence type="ECO:0000313" key="2">
    <source>
        <dbReference type="Proteomes" id="UP000054621"/>
    </source>
</evidence>
<proteinExistence type="predicted"/>
<evidence type="ECO:0000313" key="1">
    <source>
        <dbReference type="EMBL" id="KTD57182.1"/>
    </source>
</evidence>
<name>A0A0W0YKN1_9GAMM</name>
<protein>
    <submittedName>
        <fullName evidence="1">Uncharacterized protein</fullName>
    </submittedName>
</protein>
<accession>A0A0W0YKN1</accession>